<dbReference type="PANTHER" id="PTHR46796">
    <property type="entry name" value="HTH-TYPE TRANSCRIPTIONAL ACTIVATOR RHAS-RELATED"/>
    <property type="match status" value="1"/>
</dbReference>
<accession>A0ABU9SQC1</accession>
<dbReference type="InterPro" id="IPR032783">
    <property type="entry name" value="AraC_lig"/>
</dbReference>
<dbReference type="Gene3D" id="1.10.10.60">
    <property type="entry name" value="Homeodomain-like"/>
    <property type="match status" value="2"/>
</dbReference>
<name>A0ABU9SQC1_9ALTE</name>
<dbReference type="EMBL" id="JBBMQS010000001">
    <property type="protein sequence ID" value="MEM5495770.1"/>
    <property type="molecule type" value="Genomic_DNA"/>
</dbReference>
<dbReference type="SMART" id="SM00342">
    <property type="entry name" value="HTH_ARAC"/>
    <property type="match status" value="1"/>
</dbReference>
<dbReference type="Pfam" id="PF12833">
    <property type="entry name" value="HTH_18"/>
    <property type="match status" value="1"/>
</dbReference>
<dbReference type="Pfam" id="PF12852">
    <property type="entry name" value="Cupin_6"/>
    <property type="match status" value="1"/>
</dbReference>
<evidence type="ECO:0000313" key="6">
    <source>
        <dbReference type="Proteomes" id="UP001461163"/>
    </source>
</evidence>
<dbReference type="InterPro" id="IPR009057">
    <property type="entry name" value="Homeodomain-like_sf"/>
</dbReference>
<proteinExistence type="predicted"/>
<dbReference type="PANTHER" id="PTHR46796:SF7">
    <property type="entry name" value="ARAC FAMILY TRANSCRIPTIONAL REGULATOR"/>
    <property type="match status" value="1"/>
</dbReference>
<evidence type="ECO:0000313" key="5">
    <source>
        <dbReference type="EMBL" id="MEM5495770.1"/>
    </source>
</evidence>
<reference evidence="5 6" key="1">
    <citation type="submission" date="2024-03" db="EMBL/GenBank/DDBJ databases">
        <title>Community enrichment and isolation of bacterial strains for fucoidan degradation.</title>
        <authorList>
            <person name="Sichert A."/>
        </authorList>
    </citation>
    <scope>NUCLEOTIDE SEQUENCE [LARGE SCALE GENOMIC DNA]</scope>
    <source>
        <strain evidence="5 6">AS12</strain>
    </source>
</reference>
<feature type="domain" description="HTH araC/xylS-type" evidence="4">
    <location>
        <begin position="214"/>
        <end position="312"/>
    </location>
</feature>
<comment type="caution">
    <text evidence="5">The sequence shown here is derived from an EMBL/GenBank/DDBJ whole genome shotgun (WGS) entry which is preliminary data.</text>
</comment>
<dbReference type="InterPro" id="IPR050204">
    <property type="entry name" value="AraC_XylS_family_regulators"/>
</dbReference>
<keyword evidence="2" id="KW-0238">DNA-binding</keyword>
<keyword evidence="6" id="KW-1185">Reference proteome</keyword>
<dbReference type="Proteomes" id="UP001461163">
    <property type="component" value="Unassembled WGS sequence"/>
</dbReference>
<evidence type="ECO:0000256" key="2">
    <source>
        <dbReference type="ARBA" id="ARBA00023125"/>
    </source>
</evidence>
<keyword evidence="3" id="KW-0804">Transcription</keyword>
<dbReference type="PROSITE" id="PS01124">
    <property type="entry name" value="HTH_ARAC_FAMILY_2"/>
    <property type="match status" value="1"/>
</dbReference>
<dbReference type="SUPFAM" id="SSF46689">
    <property type="entry name" value="Homeodomain-like"/>
    <property type="match status" value="2"/>
</dbReference>
<dbReference type="InterPro" id="IPR018060">
    <property type="entry name" value="HTH_AraC"/>
</dbReference>
<evidence type="ECO:0000256" key="3">
    <source>
        <dbReference type="ARBA" id="ARBA00023163"/>
    </source>
</evidence>
<sequence>MDVLNQLFAAFKVSANVFHNGQYCGSWAINTSGTHYMNFHVVSHGRCYLTLPSAERESKYQHDKHGECAQKQNRIIQLVQGDIVLFPRDSEHVISDDVVPSVVVNAAASQNYASGIQPSATGLVCGYFSHHHPLVASVTAHLPSVIIIKHQTVANSASGLNYLLAALLDESKQPNKGSALIMGRIAEAILAIIFREHLPADNGVLAATAHPKLGAAMAAIHSEPDKKWTVEMLAQQCFMSRAGFNELFKSVLQQAPMEYVTQWRLGLAYRMLADENVTTLHAALACGYENESSFSKAFKRVLGVSPGAVRALGEQQ</sequence>
<organism evidence="5 6">
    <name type="scientific">Paraglaciecola mesophila</name>
    <dbReference type="NCBI Taxonomy" id="197222"/>
    <lineage>
        <taxon>Bacteria</taxon>
        <taxon>Pseudomonadati</taxon>
        <taxon>Pseudomonadota</taxon>
        <taxon>Gammaproteobacteria</taxon>
        <taxon>Alteromonadales</taxon>
        <taxon>Alteromonadaceae</taxon>
        <taxon>Paraglaciecola</taxon>
    </lineage>
</organism>
<evidence type="ECO:0000256" key="1">
    <source>
        <dbReference type="ARBA" id="ARBA00023015"/>
    </source>
</evidence>
<dbReference type="RefSeq" id="WP_342880476.1">
    <property type="nucleotide sequence ID" value="NZ_JBBMQS010000001.1"/>
</dbReference>
<evidence type="ECO:0000259" key="4">
    <source>
        <dbReference type="PROSITE" id="PS01124"/>
    </source>
</evidence>
<keyword evidence="1" id="KW-0805">Transcription regulation</keyword>
<gene>
    <name evidence="5" type="ORF">WNY77_00015</name>
</gene>
<protein>
    <submittedName>
        <fullName evidence="5">AraC family transcriptional regulator</fullName>
    </submittedName>
</protein>